<dbReference type="Gene3D" id="3.90.180.10">
    <property type="entry name" value="Medium-chain alcohol dehydrogenases, catalytic domain"/>
    <property type="match status" value="1"/>
</dbReference>
<evidence type="ECO:0000259" key="2">
    <source>
        <dbReference type="SMART" id="SM00829"/>
    </source>
</evidence>
<accession>A0ABU1F7F5</accession>
<keyword evidence="4" id="KW-1185">Reference proteome</keyword>
<dbReference type="SMART" id="SM00829">
    <property type="entry name" value="PKS_ER"/>
    <property type="match status" value="1"/>
</dbReference>
<reference evidence="3 4" key="1">
    <citation type="submission" date="2023-09" db="EMBL/GenBank/DDBJ databases">
        <title>Xinfangfangia sedmenti sp. nov., isolated the sedment.</title>
        <authorList>
            <person name="Xu L."/>
        </authorList>
    </citation>
    <scope>NUCLEOTIDE SEQUENCE [LARGE SCALE GENOMIC DNA]</scope>
    <source>
        <strain evidence="3 4">LG-4</strain>
    </source>
</reference>
<proteinExistence type="predicted"/>
<organism evidence="3 4">
    <name type="scientific">Ruixingdingia sedimenti</name>
    <dbReference type="NCBI Taxonomy" id="3073604"/>
    <lineage>
        <taxon>Bacteria</taxon>
        <taxon>Pseudomonadati</taxon>
        <taxon>Pseudomonadota</taxon>
        <taxon>Alphaproteobacteria</taxon>
        <taxon>Rhodobacterales</taxon>
        <taxon>Paracoccaceae</taxon>
        <taxon>Ruixingdingia</taxon>
    </lineage>
</organism>
<dbReference type="PANTHER" id="PTHR43401:SF5">
    <property type="entry name" value="ALCOHOL DEHYDROGENASE-RELATED"/>
    <property type="match status" value="1"/>
</dbReference>
<evidence type="ECO:0000313" key="3">
    <source>
        <dbReference type="EMBL" id="MDR5652367.1"/>
    </source>
</evidence>
<dbReference type="Pfam" id="PF08240">
    <property type="entry name" value="ADH_N"/>
    <property type="match status" value="1"/>
</dbReference>
<keyword evidence="1" id="KW-0560">Oxidoreductase</keyword>
<dbReference type="RefSeq" id="WP_310456617.1">
    <property type="nucleotide sequence ID" value="NZ_JAVKPH010000006.1"/>
</dbReference>
<dbReference type="SUPFAM" id="SSF50129">
    <property type="entry name" value="GroES-like"/>
    <property type="match status" value="1"/>
</dbReference>
<dbReference type="InterPro" id="IPR011032">
    <property type="entry name" value="GroES-like_sf"/>
</dbReference>
<dbReference type="Proteomes" id="UP001247754">
    <property type="component" value="Unassembled WGS sequence"/>
</dbReference>
<dbReference type="InterPro" id="IPR013149">
    <property type="entry name" value="ADH-like_C"/>
</dbReference>
<name>A0ABU1F7F5_9RHOB</name>
<gene>
    <name evidence="3" type="ORF">RGD00_07120</name>
</gene>
<dbReference type="InterPro" id="IPR036291">
    <property type="entry name" value="NAD(P)-bd_dom_sf"/>
</dbReference>
<dbReference type="InterPro" id="IPR020843">
    <property type="entry name" value="ER"/>
</dbReference>
<feature type="domain" description="Enoyl reductase (ER)" evidence="2">
    <location>
        <begin position="26"/>
        <end position="369"/>
    </location>
</feature>
<evidence type="ECO:0000313" key="4">
    <source>
        <dbReference type="Proteomes" id="UP001247754"/>
    </source>
</evidence>
<dbReference type="InterPro" id="IPR013154">
    <property type="entry name" value="ADH-like_N"/>
</dbReference>
<dbReference type="EMBL" id="JAVKPH010000006">
    <property type="protein sequence ID" value="MDR5652367.1"/>
    <property type="molecule type" value="Genomic_DNA"/>
</dbReference>
<sequence length="381" mass="40009">MNAAVSTATPAIPKTMKAARMHKIAGPLIVEDLPVPQPGSMDVLVRVRSCGIVPNLGNILANWPTWFPHMPQPPLPAIFGLDPAGEVAAVGSQVHNIKPGDRVYVNPGRSCGSCRHCRRGDGLSCQHYAFQGYFGFSQHAMQTFGDYHTGGLGEYMTAPASAIVALPDDMSFDEAARLGYMGTGYSALKKANVGPTDIVLVNGISGTLGISCAVFGLARGAKKILGTGRDAALLAEIKALAPDRIEVHSINDGPIESWARSHTVNGEGVDAFIDCNGPGAAHESFLQGLRSLRRGGVAVDIGAVAGEIPIDVHYMMDNNQRLIGSAWFTTAEGQEMADMVGSGVVSFGLLETQGSPLAQVNEAISGIAVRHGGFSNFVIHP</sequence>
<dbReference type="SUPFAM" id="SSF51735">
    <property type="entry name" value="NAD(P)-binding Rossmann-fold domains"/>
    <property type="match status" value="1"/>
</dbReference>
<protein>
    <submittedName>
        <fullName evidence="3">Alcohol dehydrogenase catalytic domain-containing protein</fullName>
    </submittedName>
</protein>
<comment type="caution">
    <text evidence="3">The sequence shown here is derived from an EMBL/GenBank/DDBJ whole genome shotgun (WGS) entry which is preliminary data.</text>
</comment>
<dbReference type="Pfam" id="PF00107">
    <property type="entry name" value="ADH_zinc_N"/>
    <property type="match status" value="1"/>
</dbReference>
<dbReference type="InterPro" id="IPR050129">
    <property type="entry name" value="Zn_alcohol_dh"/>
</dbReference>
<evidence type="ECO:0000256" key="1">
    <source>
        <dbReference type="ARBA" id="ARBA00023002"/>
    </source>
</evidence>
<dbReference type="PANTHER" id="PTHR43401">
    <property type="entry name" value="L-THREONINE 3-DEHYDROGENASE"/>
    <property type="match status" value="1"/>
</dbReference>